<evidence type="ECO:0000256" key="1">
    <source>
        <dbReference type="SAM" id="MobiDB-lite"/>
    </source>
</evidence>
<keyword evidence="3" id="KW-1185">Reference proteome</keyword>
<dbReference type="Proteomes" id="UP000604046">
    <property type="component" value="Unassembled WGS sequence"/>
</dbReference>
<dbReference type="OrthoDB" id="439356at2759"/>
<organism evidence="2 3">
    <name type="scientific">Symbiodinium natans</name>
    <dbReference type="NCBI Taxonomy" id="878477"/>
    <lineage>
        <taxon>Eukaryota</taxon>
        <taxon>Sar</taxon>
        <taxon>Alveolata</taxon>
        <taxon>Dinophyceae</taxon>
        <taxon>Suessiales</taxon>
        <taxon>Symbiodiniaceae</taxon>
        <taxon>Symbiodinium</taxon>
    </lineage>
</organism>
<dbReference type="EMBL" id="CAJNDS010001359">
    <property type="protein sequence ID" value="CAE7256599.1"/>
    <property type="molecule type" value="Genomic_DNA"/>
</dbReference>
<feature type="compositionally biased region" description="Pro residues" evidence="1">
    <location>
        <begin position="53"/>
        <end position="64"/>
    </location>
</feature>
<evidence type="ECO:0008006" key="4">
    <source>
        <dbReference type="Google" id="ProtNLM"/>
    </source>
</evidence>
<comment type="caution">
    <text evidence="2">The sequence shown here is derived from an EMBL/GenBank/DDBJ whole genome shotgun (WGS) entry which is preliminary data.</text>
</comment>
<evidence type="ECO:0000313" key="2">
    <source>
        <dbReference type="EMBL" id="CAE7256599.1"/>
    </source>
</evidence>
<proteinExistence type="predicted"/>
<feature type="region of interest" description="Disordered" evidence="1">
    <location>
        <begin position="48"/>
        <end position="83"/>
    </location>
</feature>
<evidence type="ECO:0000313" key="3">
    <source>
        <dbReference type="Proteomes" id="UP000604046"/>
    </source>
</evidence>
<accession>A0A812MHX6</accession>
<dbReference type="AlphaFoldDB" id="A0A812MHX6"/>
<protein>
    <recommendedName>
        <fullName evidence="4">C3H1-type domain-containing protein</fullName>
    </recommendedName>
</protein>
<name>A0A812MHX6_9DINO</name>
<sequence>MTLVLKSSFIHLQEHGRLTSRSKSLPPKLQVRCQNTTDKYLEQVQHRATNLQPLPPLPPPPTPAPEDDEMADEEQDPEFPGSRGHPELCRRPCVFVGHGSCQAGLDCRFCHFTHDRGFRPSKRLRNKMRGLNVPSILLLLRNGLQMKAAQLAQDLPSFHNLRAMIEHAWANVDQTAAHVEQTLQARVSSHPVSALLGDQVIGRLDPVLYQQIRQELTALRAGCPEPVTP</sequence>
<reference evidence="2" key="1">
    <citation type="submission" date="2021-02" db="EMBL/GenBank/DDBJ databases">
        <authorList>
            <person name="Dougan E. K."/>
            <person name="Rhodes N."/>
            <person name="Thang M."/>
            <person name="Chan C."/>
        </authorList>
    </citation>
    <scope>NUCLEOTIDE SEQUENCE</scope>
</reference>
<feature type="compositionally biased region" description="Acidic residues" evidence="1">
    <location>
        <begin position="65"/>
        <end position="77"/>
    </location>
</feature>
<gene>
    <name evidence="2" type="ORF">SNAT2548_LOCUS13175</name>
</gene>